<evidence type="ECO:0000256" key="2">
    <source>
        <dbReference type="ARBA" id="ARBA00022676"/>
    </source>
</evidence>
<keyword evidence="3 4" id="KW-0808">Transferase</keyword>
<evidence type="ECO:0000313" key="7">
    <source>
        <dbReference type="Proteomes" id="UP001153620"/>
    </source>
</evidence>
<feature type="signal peptide" evidence="5">
    <location>
        <begin position="1"/>
        <end position="19"/>
    </location>
</feature>
<name>A0A9N9RS61_9DIPT</name>
<reference evidence="6" key="1">
    <citation type="submission" date="2022-01" db="EMBL/GenBank/DDBJ databases">
        <authorList>
            <person name="King R."/>
        </authorList>
    </citation>
    <scope>NUCLEOTIDE SEQUENCE</scope>
</reference>
<proteinExistence type="inferred from homology"/>
<feature type="chain" id="PRO_5040547609" description="UDP-glucuronosyltransferase" evidence="5">
    <location>
        <begin position="20"/>
        <end position="535"/>
    </location>
</feature>
<dbReference type="PANTHER" id="PTHR48043">
    <property type="entry name" value="EG:EG0003.4 PROTEIN-RELATED"/>
    <property type="match status" value="1"/>
</dbReference>
<keyword evidence="5" id="KW-1133">Transmembrane helix</keyword>
<dbReference type="InterPro" id="IPR035595">
    <property type="entry name" value="UDP_glycos_trans_CS"/>
</dbReference>
<dbReference type="AlphaFoldDB" id="A0A9N9RS61"/>
<sequence>MKFSFILFVFGFFVINCSASLHSNILFLSGVPSPSHYIYNKALAEALALRGHNVTFVSPDVSNKVIQNFHYIHLDQVYEHCYNDSGHINLLDMSKQSPLKYVMSFHHFNKILCEGIKMSKGIEVIKKYPNSFKFDLVINDYVCGPCLLGLLPKFKYPPLVGISAFNNPPYTVDIVGGDKLGLTVKPFYLLYYDEHMSFGQRMHNGFINFFDSFYRKYSTTPAIDKHMKEIYGSETPYGDDLDKKASIMLVNSHPAVDYPEPLPQNVIQVGGLQINDPKVVPDDINEFIKKGKKGTILMALGTNIKSDEIGEHAIMNIIEAFRHMPDYNFLWKFESPAMLKELSSNVMIKDWLPQNDILAHPQVKVFITHGGLLSIHEAVWHGVPMVIIPFVADQHRNCYKSVQNGIGVKVDYHTINSEKLRKAIVEVLHNPKYRKNVQQRSKLFKDQPEKPIERAVWWCEFIMRHPKITHLKATNYKLPFLGSHFWDIKVIIIWLVIALVFVTRMICKTMFVKEIVEITKKEIVKKVEVPKHKVH</sequence>
<evidence type="ECO:0000256" key="3">
    <source>
        <dbReference type="ARBA" id="ARBA00022679"/>
    </source>
</evidence>
<comment type="similarity">
    <text evidence="1 4">Belongs to the UDP-glycosyltransferase family.</text>
</comment>
<organism evidence="6 7">
    <name type="scientific">Chironomus riparius</name>
    <dbReference type="NCBI Taxonomy" id="315576"/>
    <lineage>
        <taxon>Eukaryota</taxon>
        <taxon>Metazoa</taxon>
        <taxon>Ecdysozoa</taxon>
        <taxon>Arthropoda</taxon>
        <taxon>Hexapoda</taxon>
        <taxon>Insecta</taxon>
        <taxon>Pterygota</taxon>
        <taxon>Neoptera</taxon>
        <taxon>Endopterygota</taxon>
        <taxon>Diptera</taxon>
        <taxon>Nematocera</taxon>
        <taxon>Chironomoidea</taxon>
        <taxon>Chironomidae</taxon>
        <taxon>Chironominae</taxon>
        <taxon>Chironomus</taxon>
    </lineage>
</organism>
<dbReference type="Pfam" id="PF00201">
    <property type="entry name" value="UDPGT"/>
    <property type="match status" value="1"/>
</dbReference>
<accession>A0A9N9RS61</accession>
<protein>
    <recommendedName>
        <fullName evidence="5">UDP-glucuronosyltransferase</fullName>
        <ecNumber evidence="5">2.4.1.17</ecNumber>
    </recommendedName>
</protein>
<keyword evidence="5" id="KW-0732">Signal</keyword>
<dbReference type="OrthoDB" id="5835829at2759"/>
<comment type="catalytic activity">
    <reaction evidence="5">
        <text>glucuronate acceptor + UDP-alpha-D-glucuronate = acceptor beta-D-glucuronoside + UDP + H(+)</text>
        <dbReference type="Rhea" id="RHEA:21032"/>
        <dbReference type="ChEBI" id="CHEBI:15378"/>
        <dbReference type="ChEBI" id="CHEBI:58052"/>
        <dbReference type="ChEBI" id="CHEBI:58223"/>
        <dbReference type="ChEBI" id="CHEBI:132367"/>
        <dbReference type="ChEBI" id="CHEBI:132368"/>
        <dbReference type="EC" id="2.4.1.17"/>
    </reaction>
</comment>
<reference evidence="6" key="2">
    <citation type="submission" date="2022-10" db="EMBL/GenBank/DDBJ databases">
        <authorList>
            <consortium name="ENA_rothamsted_submissions"/>
            <consortium name="culmorum"/>
            <person name="King R."/>
        </authorList>
    </citation>
    <scope>NUCLEOTIDE SEQUENCE</scope>
</reference>
<keyword evidence="5" id="KW-0812">Transmembrane</keyword>
<evidence type="ECO:0000313" key="6">
    <source>
        <dbReference type="EMBL" id="CAG9802034.1"/>
    </source>
</evidence>
<comment type="subcellular location">
    <subcellularLocation>
        <location evidence="5">Membrane</location>
        <topology evidence="5">Single-pass membrane protein</topology>
    </subcellularLocation>
</comment>
<feature type="transmembrane region" description="Helical" evidence="5">
    <location>
        <begin position="485"/>
        <end position="503"/>
    </location>
</feature>
<dbReference type="GO" id="GO:0016020">
    <property type="term" value="C:membrane"/>
    <property type="evidence" value="ECO:0007669"/>
    <property type="project" value="UniProtKB-SubCell"/>
</dbReference>
<dbReference type="EMBL" id="OU895878">
    <property type="protein sequence ID" value="CAG9802034.1"/>
    <property type="molecule type" value="Genomic_DNA"/>
</dbReference>
<dbReference type="InterPro" id="IPR050271">
    <property type="entry name" value="UDP-glycosyltransferase"/>
</dbReference>
<keyword evidence="5" id="KW-0472">Membrane</keyword>
<dbReference type="PROSITE" id="PS00375">
    <property type="entry name" value="UDPGT"/>
    <property type="match status" value="1"/>
</dbReference>
<evidence type="ECO:0000256" key="1">
    <source>
        <dbReference type="ARBA" id="ARBA00009995"/>
    </source>
</evidence>
<dbReference type="Gene3D" id="3.40.50.2000">
    <property type="entry name" value="Glycogen Phosphorylase B"/>
    <property type="match status" value="2"/>
</dbReference>
<dbReference type="SUPFAM" id="SSF53756">
    <property type="entry name" value="UDP-Glycosyltransferase/glycogen phosphorylase"/>
    <property type="match status" value="1"/>
</dbReference>
<evidence type="ECO:0000256" key="5">
    <source>
        <dbReference type="RuleBase" id="RU362059"/>
    </source>
</evidence>
<evidence type="ECO:0000256" key="4">
    <source>
        <dbReference type="RuleBase" id="RU003718"/>
    </source>
</evidence>
<dbReference type="CDD" id="cd03784">
    <property type="entry name" value="GT1_Gtf-like"/>
    <property type="match status" value="1"/>
</dbReference>
<dbReference type="Proteomes" id="UP001153620">
    <property type="component" value="Chromosome 2"/>
</dbReference>
<dbReference type="InterPro" id="IPR002213">
    <property type="entry name" value="UDP_glucos_trans"/>
</dbReference>
<dbReference type="PANTHER" id="PTHR48043:SF159">
    <property type="entry name" value="EG:EG0003.4 PROTEIN-RELATED"/>
    <property type="match status" value="1"/>
</dbReference>
<dbReference type="GO" id="GO:0015020">
    <property type="term" value="F:glucuronosyltransferase activity"/>
    <property type="evidence" value="ECO:0007669"/>
    <property type="project" value="UniProtKB-EC"/>
</dbReference>
<dbReference type="FunFam" id="3.40.50.2000:FF:000021">
    <property type="entry name" value="UDP-glucuronosyltransferase"/>
    <property type="match status" value="1"/>
</dbReference>
<gene>
    <name evidence="6" type="ORF">CHIRRI_LOCUS4950</name>
</gene>
<keyword evidence="2 4" id="KW-0328">Glycosyltransferase</keyword>
<keyword evidence="7" id="KW-1185">Reference proteome</keyword>
<dbReference type="EC" id="2.4.1.17" evidence="5"/>